<dbReference type="EMBL" id="JAAFGW010000039">
    <property type="protein sequence ID" value="NDP47563.1"/>
    <property type="molecule type" value="Genomic_DNA"/>
</dbReference>
<dbReference type="AlphaFoldDB" id="A0A7C9P4J8"/>
<dbReference type="Pfam" id="PF09347">
    <property type="entry name" value="DUF1989"/>
    <property type="match status" value="1"/>
</dbReference>
<sequence length="195" mass="21854">MRTEIPPRSGVAFTLRKGQRLRVIDPRGEQVSDLIAFNRDDKQEYLSSGRSLDYASRLFLTTGDILYSNRSQPMFLIGEDRVGRHDFLLTPCSAETFSMIYGHEHPHRGCYGNLSEALAPFGIAPDQIPVTFNIFMNVDINGDTGQITVRPPKSNAGDHIDFVAQMDLIVGLTACSAEQSNNYSFKPIEYEVFDN</sequence>
<evidence type="ECO:0000259" key="1">
    <source>
        <dbReference type="Pfam" id="PF09347"/>
    </source>
</evidence>
<dbReference type="Proteomes" id="UP000483432">
    <property type="component" value="Unassembled WGS sequence"/>
</dbReference>
<gene>
    <name evidence="2" type="ORF">GZ085_04065</name>
</gene>
<proteinExistence type="predicted"/>
<dbReference type="PANTHER" id="PTHR31527:SF0">
    <property type="entry name" value="RE64534P"/>
    <property type="match status" value="1"/>
</dbReference>
<name>A0A7C9P4J8_9PROT</name>
<organism evidence="2 3">
    <name type="scientific">Sulfuriferula multivorans</name>
    <dbReference type="NCBI Taxonomy" id="1559896"/>
    <lineage>
        <taxon>Bacteria</taxon>
        <taxon>Pseudomonadati</taxon>
        <taxon>Pseudomonadota</taxon>
        <taxon>Betaproteobacteria</taxon>
        <taxon>Nitrosomonadales</taxon>
        <taxon>Sulfuricellaceae</taxon>
        <taxon>Sulfuriferula</taxon>
    </lineage>
</organism>
<feature type="domain" description="DUF1989" evidence="1">
    <location>
        <begin position="4"/>
        <end position="169"/>
    </location>
</feature>
<protein>
    <submittedName>
        <fullName evidence="2">Urea carboxylase-associated family protein</fullName>
    </submittedName>
</protein>
<dbReference type="PANTHER" id="PTHR31527">
    <property type="entry name" value="RE64534P"/>
    <property type="match status" value="1"/>
</dbReference>
<reference evidence="2 3" key="1">
    <citation type="submission" date="2019-09" db="EMBL/GenBank/DDBJ databases">
        <title>H2 Metabolism Revealed by Metagenomic Analysis in Subglacial Sediment of East Antarctica.</title>
        <authorList>
            <person name="Yang Z."/>
            <person name="Zhang Y."/>
            <person name="Lv Y."/>
            <person name="Yan W."/>
            <person name="Xiao X."/>
            <person name="Sun B."/>
            <person name="Ma H."/>
        </authorList>
    </citation>
    <scope>NUCLEOTIDE SEQUENCE [LARGE SCALE GENOMIC DNA]</scope>
    <source>
        <strain evidence="2">Bin2_2</strain>
    </source>
</reference>
<dbReference type="InterPro" id="IPR018959">
    <property type="entry name" value="DUF1989"/>
</dbReference>
<evidence type="ECO:0000313" key="3">
    <source>
        <dbReference type="Proteomes" id="UP000483432"/>
    </source>
</evidence>
<accession>A0A7C9P4J8</accession>
<evidence type="ECO:0000313" key="2">
    <source>
        <dbReference type="EMBL" id="NDP47563.1"/>
    </source>
</evidence>
<comment type="caution">
    <text evidence="2">The sequence shown here is derived from an EMBL/GenBank/DDBJ whole genome shotgun (WGS) entry which is preliminary data.</text>
</comment>